<dbReference type="EMBL" id="JARBHB010000006">
    <property type="protein sequence ID" value="KAJ8880308.1"/>
    <property type="molecule type" value="Genomic_DNA"/>
</dbReference>
<keyword evidence="1" id="KW-0732">Signal</keyword>
<keyword evidence="3" id="KW-1185">Reference proteome</keyword>
<gene>
    <name evidence="2" type="ORF">PR048_016774</name>
</gene>
<name>A0ABQ9H7M2_9NEOP</name>
<reference evidence="2 3" key="1">
    <citation type="submission" date="2023-02" db="EMBL/GenBank/DDBJ databases">
        <title>LHISI_Scaffold_Assembly.</title>
        <authorList>
            <person name="Stuart O.P."/>
            <person name="Cleave R."/>
            <person name="Magrath M.J.L."/>
            <person name="Mikheyev A.S."/>
        </authorList>
    </citation>
    <scope>NUCLEOTIDE SEQUENCE [LARGE SCALE GENOMIC DNA]</scope>
    <source>
        <strain evidence="2">Daus_M_001</strain>
        <tissue evidence="2">Leg muscle</tissue>
    </source>
</reference>
<proteinExistence type="predicted"/>
<feature type="signal peptide" evidence="1">
    <location>
        <begin position="1"/>
        <end position="16"/>
    </location>
</feature>
<evidence type="ECO:0000256" key="1">
    <source>
        <dbReference type="SAM" id="SignalP"/>
    </source>
</evidence>
<dbReference type="Proteomes" id="UP001159363">
    <property type="component" value="Chromosome 5"/>
</dbReference>
<evidence type="ECO:0000313" key="3">
    <source>
        <dbReference type="Proteomes" id="UP001159363"/>
    </source>
</evidence>
<feature type="chain" id="PRO_5046739579" evidence="1">
    <location>
        <begin position="17"/>
        <end position="180"/>
    </location>
</feature>
<accession>A0ABQ9H7M2</accession>
<evidence type="ECO:0000313" key="2">
    <source>
        <dbReference type="EMBL" id="KAJ8880308.1"/>
    </source>
</evidence>
<comment type="caution">
    <text evidence="2">The sequence shown here is derived from an EMBL/GenBank/DDBJ whole genome shotgun (WGS) entry which is preliminary data.</text>
</comment>
<organism evidence="2 3">
    <name type="scientific">Dryococelus australis</name>
    <dbReference type="NCBI Taxonomy" id="614101"/>
    <lineage>
        <taxon>Eukaryota</taxon>
        <taxon>Metazoa</taxon>
        <taxon>Ecdysozoa</taxon>
        <taxon>Arthropoda</taxon>
        <taxon>Hexapoda</taxon>
        <taxon>Insecta</taxon>
        <taxon>Pterygota</taxon>
        <taxon>Neoptera</taxon>
        <taxon>Polyneoptera</taxon>
        <taxon>Phasmatodea</taxon>
        <taxon>Verophasmatodea</taxon>
        <taxon>Anareolatae</taxon>
        <taxon>Phasmatidae</taxon>
        <taxon>Eurycanthinae</taxon>
        <taxon>Dryococelus</taxon>
    </lineage>
</organism>
<sequence length="180" mass="20270">MVPCTVLVCTLAQLFSAPMIGLCSAPGLSFIQDSIPLLISRMSLCQTWIETGHFPNVWMPCCTNFYNTYLSRQDEIAERYFWPSTPYIGDILPQTFNYDLAGPPCACLHVCYEAEESDRPEVNSYKILCQKTKIINEDCFLPYNPVPWRLKLASDTCCAENADVGTMESLRPSLTDWAAS</sequence>
<protein>
    <submittedName>
        <fullName evidence="2">Uncharacterized protein</fullName>
    </submittedName>
</protein>